<feature type="signal peptide" evidence="2">
    <location>
        <begin position="1"/>
        <end position="28"/>
    </location>
</feature>
<evidence type="ECO:0000256" key="1">
    <source>
        <dbReference type="SAM" id="MobiDB-lite"/>
    </source>
</evidence>
<feature type="chain" id="PRO_5032624615" description="SRCR domain-containing protein" evidence="2">
    <location>
        <begin position="29"/>
        <end position="427"/>
    </location>
</feature>
<dbReference type="Proteomes" id="UP000613740">
    <property type="component" value="Unassembled WGS sequence"/>
</dbReference>
<feature type="region of interest" description="Disordered" evidence="1">
    <location>
        <begin position="168"/>
        <end position="199"/>
    </location>
</feature>
<dbReference type="InterPro" id="IPR001190">
    <property type="entry name" value="SRCR"/>
</dbReference>
<feature type="compositionally biased region" description="Pro residues" evidence="1">
    <location>
        <begin position="249"/>
        <end position="265"/>
    </location>
</feature>
<evidence type="ECO:0000259" key="3">
    <source>
        <dbReference type="PROSITE" id="PS50287"/>
    </source>
</evidence>
<evidence type="ECO:0000256" key="2">
    <source>
        <dbReference type="SAM" id="SignalP"/>
    </source>
</evidence>
<keyword evidence="5" id="KW-1185">Reference proteome</keyword>
<feature type="region of interest" description="Disordered" evidence="1">
    <location>
        <begin position="40"/>
        <end position="87"/>
    </location>
</feature>
<dbReference type="EMBL" id="JAEHOD010000014">
    <property type="protein sequence ID" value="KAG2449415.1"/>
    <property type="molecule type" value="Genomic_DNA"/>
</dbReference>
<protein>
    <recommendedName>
        <fullName evidence="3">SRCR domain-containing protein</fullName>
    </recommendedName>
</protein>
<comment type="caution">
    <text evidence="4">The sequence shown here is derived from an EMBL/GenBank/DDBJ whole genome shotgun (WGS) entry which is preliminary data.</text>
</comment>
<dbReference type="GO" id="GO:0016020">
    <property type="term" value="C:membrane"/>
    <property type="evidence" value="ECO:0007669"/>
    <property type="project" value="InterPro"/>
</dbReference>
<evidence type="ECO:0000313" key="5">
    <source>
        <dbReference type="Proteomes" id="UP000613740"/>
    </source>
</evidence>
<feature type="compositionally biased region" description="Basic residues" evidence="1">
    <location>
        <begin position="51"/>
        <end position="65"/>
    </location>
</feature>
<feature type="domain" description="SRCR" evidence="3">
    <location>
        <begin position="89"/>
        <end position="244"/>
    </location>
</feature>
<name>A0A835WMG9_9CHLO</name>
<dbReference type="AlphaFoldDB" id="A0A835WMG9"/>
<sequence length="427" mass="46420">MGQTSGLVAGGLMLAIIALASLCADVEAREFKMNVHKGQHTFWRHSPPPTTKHRTTVSPPPKRRQPSSPPPPPSPEPPTPSDPREQNGVRLVLGEGSRGRLELSSTAGWLTDYEEGKVAWLPVCQRIGFDDSYAQIMCELLGYSYGRLYYSDEVTYRPANDTAGFADMPIENLSCSPNTPDAPPPSAEGEDPNSGGAGRHRRRLLAPLTADINIPRTAPYTCNFYSYADKKCDFTGPLVGVECGDEDFPPAPPPPPRPPSPPNTPPARNVALKVYGNGMGTSTDLESNLCNSEGADPECSSYLRAEMLIDDPANPGSQVWAPICSVDSDDDLSLLVTDTLCKQAVNYPEPGYVSYYGEPRLPFMIPEEPDANAEGNLFRPSKYTNWVTLTGGEPNPNYPAIQQMEYKLASSCDSGQLFSFYCAYADD</sequence>
<evidence type="ECO:0000313" key="4">
    <source>
        <dbReference type="EMBL" id="KAG2449415.1"/>
    </source>
</evidence>
<feature type="region of interest" description="Disordered" evidence="1">
    <location>
        <begin position="245"/>
        <end position="268"/>
    </location>
</feature>
<feature type="compositionally biased region" description="Pro residues" evidence="1">
    <location>
        <begin position="67"/>
        <end position="81"/>
    </location>
</feature>
<dbReference type="OrthoDB" id="530528at2759"/>
<keyword evidence="2" id="KW-0732">Signal</keyword>
<gene>
    <name evidence="4" type="ORF">HYH02_005564</name>
</gene>
<proteinExistence type="predicted"/>
<organism evidence="4 5">
    <name type="scientific">Chlamydomonas schloesseri</name>
    <dbReference type="NCBI Taxonomy" id="2026947"/>
    <lineage>
        <taxon>Eukaryota</taxon>
        <taxon>Viridiplantae</taxon>
        <taxon>Chlorophyta</taxon>
        <taxon>core chlorophytes</taxon>
        <taxon>Chlorophyceae</taxon>
        <taxon>CS clade</taxon>
        <taxon>Chlamydomonadales</taxon>
        <taxon>Chlamydomonadaceae</taxon>
        <taxon>Chlamydomonas</taxon>
    </lineage>
</organism>
<dbReference type="PROSITE" id="PS50287">
    <property type="entry name" value="SRCR_2"/>
    <property type="match status" value="1"/>
</dbReference>
<accession>A0A835WMG9</accession>
<reference evidence="4" key="1">
    <citation type="journal article" date="2020" name="bioRxiv">
        <title>Comparative genomics of Chlamydomonas.</title>
        <authorList>
            <person name="Craig R.J."/>
            <person name="Hasan A.R."/>
            <person name="Ness R.W."/>
            <person name="Keightley P.D."/>
        </authorList>
    </citation>
    <scope>NUCLEOTIDE SEQUENCE</scope>
    <source>
        <strain evidence="4">CCAP 11/173</strain>
    </source>
</reference>